<accession>A0A7S1AE12</accession>
<evidence type="ECO:0000313" key="5">
    <source>
        <dbReference type="EMBL" id="CAD8851129.1"/>
    </source>
</evidence>
<organism evidence="5">
    <name type="scientific">Noctiluca scintillans</name>
    <name type="common">Sea sparkle</name>
    <name type="synonym">Red tide dinoflagellate</name>
    <dbReference type="NCBI Taxonomy" id="2966"/>
    <lineage>
        <taxon>Eukaryota</taxon>
        <taxon>Sar</taxon>
        <taxon>Alveolata</taxon>
        <taxon>Dinophyceae</taxon>
        <taxon>Noctilucales</taxon>
        <taxon>Noctilucaceae</taxon>
        <taxon>Noctiluca</taxon>
    </lineage>
</organism>
<name>A0A7S1AE12_NOCSC</name>
<dbReference type="EMBL" id="HBFQ01036133">
    <property type="protein sequence ID" value="CAD8851129.1"/>
    <property type="molecule type" value="Transcribed_RNA"/>
</dbReference>
<gene>
    <name evidence="5" type="ORF">NSCI0253_LOCUS25479</name>
</gene>
<dbReference type="GO" id="GO:0003723">
    <property type="term" value="F:RNA binding"/>
    <property type="evidence" value="ECO:0007669"/>
    <property type="project" value="TreeGrafter"/>
</dbReference>
<dbReference type="AlphaFoldDB" id="A0A7S1AE12"/>
<dbReference type="InterPro" id="IPR039883">
    <property type="entry name" value="Fcf2/DNTTIP2"/>
</dbReference>
<comment type="subcellular location">
    <subcellularLocation>
        <location evidence="1">Nucleus</location>
        <location evidence="1">Nucleolus</location>
    </subcellularLocation>
</comment>
<dbReference type="GO" id="GO:0005730">
    <property type="term" value="C:nucleolus"/>
    <property type="evidence" value="ECO:0007669"/>
    <property type="project" value="UniProtKB-SubCell"/>
</dbReference>
<protein>
    <recommendedName>
        <fullName evidence="4">Fcf2 pre-rRNA processing C-terminal domain-containing protein</fullName>
    </recommendedName>
</protein>
<evidence type="ECO:0000256" key="2">
    <source>
        <dbReference type="ARBA" id="ARBA00023242"/>
    </source>
</evidence>
<feature type="region of interest" description="Disordered" evidence="3">
    <location>
        <begin position="229"/>
        <end position="260"/>
    </location>
</feature>
<keyword evidence="2" id="KW-0539">Nucleus</keyword>
<evidence type="ECO:0000256" key="3">
    <source>
        <dbReference type="SAM" id="MobiDB-lite"/>
    </source>
</evidence>
<dbReference type="Pfam" id="PF08698">
    <property type="entry name" value="Fcf2"/>
    <property type="match status" value="1"/>
</dbReference>
<evidence type="ECO:0000259" key="4">
    <source>
        <dbReference type="Pfam" id="PF08698"/>
    </source>
</evidence>
<dbReference type="InterPro" id="IPR014810">
    <property type="entry name" value="Fcf2_C"/>
</dbReference>
<feature type="domain" description="Fcf2 pre-rRNA processing C-terminal" evidence="4">
    <location>
        <begin position="128"/>
        <end position="221"/>
    </location>
</feature>
<feature type="compositionally biased region" description="Basic residues" evidence="3">
    <location>
        <begin position="238"/>
        <end position="260"/>
    </location>
</feature>
<dbReference type="PANTHER" id="PTHR21686:SF12">
    <property type="entry name" value="DEOXYNUCLEOTIDYLTRANSFERASE TERMINAL-INTERACTING PROTEIN 2"/>
    <property type="match status" value="1"/>
</dbReference>
<dbReference type="GO" id="GO:0006396">
    <property type="term" value="P:RNA processing"/>
    <property type="evidence" value="ECO:0007669"/>
    <property type="project" value="TreeGrafter"/>
</dbReference>
<dbReference type="PANTHER" id="PTHR21686">
    <property type="entry name" value="DEOXYNUCLEOTIDYLTRANSFERASE TERMINAL-INTERACTING PROTEIN 2"/>
    <property type="match status" value="1"/>
</dbReference>
<evidence type="ECO:0000256" key="1">
    <source>
        <dbReference type="ARBA" id="ARBA00004604"/>
    </source>
</evidence>
<reference evidence="5" key="1">
    <citation type="submission" date="2021-01" db="EMBL/GenBank/DDBJ databases">
        <authorList>
            <person name="Corre E."/>
            <person name="Pelletier E."/>
            <person name="Niang G."/>
            <person name="Scheremetjew M."/>
            <person name="Finn R."/>
            <person name="Kale V."/>
            <person name="Holt S."/>
            <person name="Cochrane G."/>
            <person name="Meng A."/>
            <person name="Brown T."/>
            <person name="Cohen L."/>
        </authorList>
    </citation>
    <scope>NUCLEOTIDE SEQUENCE</scope>
</reference>
<sequence length="260" mass="28371">MLAKLSAAGLDGAPDDDDDFDYEAIAAFAVRALERSKAGVAEENRLLEGEIGLDCGCGGNLYFRSQTKRDLDTAAVPNENTLDVKDFANSPALEVLPPSSLELSEVRGAPVRPVNDAALRKKENKQKAKDRLEGWFGLPRQELTPELRSHLIAVKLRGSYDPKRFYKSNDSKELPTHFVIGTEIGGGMAPAGEKATSSRKGKTFLEQILADEKAQEWTSKKAYDIDSRGMAAAQSGHGKVKGKGVKKRGGPWKKMKRGKR</sequence>
<proteinExistence type="predicted"/>